<dbReference type="RefSeq" id="WP_214363173.1">
    <property type="nucleotide sequence ID" value="NZ_JAEKFT010000026.1"/>
</dbReference>
<comment type="caution">
    <text evidence="8">The sequence shown here is derived from an EMBL/GenBank/DDBJ whole genome shotgun (WGS) entry which is preliminary data.</text>
</comment>
<evidence type="ECO:0000256" key="2">
    <source>
        <dbReference type="ARBA" id="ARBA00022475"/>
    </source>
</evidence>
<keyword evidence="3 6" id="KW-0812">Transmembrane</keyword>
<feature type="transmembrane region" description="Helical" evidence="6">
    <location>
        <begin position="660"/>
        <end position="682"/>
    </location>
</feature>
<sequence>MLRRLFPLLAATLVGGIIALAALGKVPVETDLLAMLPATERDPVAEQAMAQLARAHERRIVLLAAADDSARARAGAIALAAALRRSEALKGVTLEVPAGALDAILATYLPHRFGLLSAATRNDLTAHGRERLRQDAYRALASPIPTPMAVPREADPFGTLAAFLAELPVGGSGFTPEDGILMAHQDGRSYALLSAETAGSPHAATTQQAVRAALAQARAAVAAEAPGVDIDATGLVLYAAAAQDTAKHEMSLIGGLSLLGIAALLLTVFRSLRPVLLGIACVAIGVAAGIGAVLAVDGRLHLLTLVCGTSLLGIAVDYPLHYFAKRRLAGAGWQPAAAMAAMRPALTQGLLTSLIGYTALLVMPFPGLRQIALFSMVGLAAAYVATLVMLPLFATQPDGRDTRHIGGLQRAGAPWRRLLQRHGGWLIALAVAASLPGLARLHHDDDVRLLSAPDAELARQEARIRQLTQIGQGSRLFLVQAPDAEQLLQREEALTDALRADNPQHGGFVAVSAFVPSARRQADNRRLLGEALFGAERWGEAVLDEIGYRPTVAQALARAFATERPLTPDAWFRQPVAQAYRHLWLGPTAGGVASVVTLTGQWPAEVLRAAGDTLPGVTLLDKPAAVSALMGQYRQGMAGALACAVAVSLVLLSQRHGWRGAAATLAPCVLAVSLPLAMLGYLGVPLTLFHWLALMLVFGIGADYGIFTREGGAQGEAALGVLLAAITTVLGFGLLAFSTTPAIASFGLTLFMGVITAFLASPLAARRETA</sequence>
<dbReference type="PANTHER" id="PTHR33406">
    <property type="entry name" value="MEMBRANE PROTEIN MJ1562-RELATED"/>
    <property type="match status" value="1"/>
</dbReference>
<dbReference type="EMBL" id="JAEKFT010000026">
    <property type="protein sequence ID" value="MBT0963238.1"/>
    <property type="molecule type" value="Genomic_DNA"/>
</dbReference>
<proteinExistence type="predicted"/>
<dbReference type="PANTHER" id="PTHR33406:SF13">
    <property type="entry name" value="MEMBRANE PROTEIN YDFJ"/>
    <property type="match status" value="1"/>
</dbReference>
<dbReference type="InterPro" id="IPR050545">
    <property type="entry name" value="Mycobact_MmpL"/>
</dbReference>
<evidence type="ECO:0000256" key="5">
    <source>
        <dbReference type="ARBA" id="ARBA00023136"/>
    </source>
</evidence>
<dbReference type="SUPFAM" id="SSF82866">
    <property type="entry name" value="Multidrug efflux transporter AcrB transmembrane domain"/>
    <property type="match status" value="2"/>
</dbReference>
<keyword evidence="2" id="KW-1003">Cell membrane</keyword>
<evidence type="ECO:0000313" key="8">
    <source>
        <dbReference type="EMBL" id="MBT0963238.1"/>
    </source>
</evidence>
<feature type="transmembrane region" description="Helical" evidence="6">
    <location>
        <begin position="688"/>
        <end position="707"/>
    </location>
</feature>
<keyword evidence="4 6" id="KW-1133">Transmembrane helix</keyword>
<feature type="transmembrane region" description="Helical" evidence="6">
    <location>
        <begin position="302"/>
        <end position="324"/>
    </location>
</feature>
<evidence type="ECO:0000256" key="4">
    <source>
        <dbReference type="ARBA" id="ARBA00022989"/>
    </source>
</evidence>
<evidence type="ECO:0000256" key="1">
    <source>
        <dbReference type="ARBA" id="ARBA00004651"/>
    </source>
</evidence>
<dbReference type="Gene3D" id="1.20.1640.10">
    <property type="entry name" value="Multidrug efflux transporter AcrB transmembrane domain"/>
    <property type="match status" value="2"/>
</dbReference>
<name>A0A944DF33_DENI1</name>
<dbReference type="AlphaFoldDB" id="A0A944DF33"/>
<dbReference type="GO" id="GO:0005886">
    <property type="term" value="C:plasma membrane"/>
    <property type="evidence" value="ECO:0007669"/>
    <property type="project" value="UniProtKB-SubCell"/>
</dbReference>
<feature type="domain" description="Membrane transport protein MMPL" evidence="7">
    <location>
        <begin position="185"/>
        <end position="395"/>
    </location>
</feature>
<feature type="transmembrane region" description="Helical" evidence="6">
    <location>
        <begin position="743"/>
        <end position="765"/>
    </location>
</feature>
<feature type="transmembrane region" description="Helical" evidence="6">
    <location>
        <begin position="276"/>
        <end position="296"/>
    </location>
</feature>
<comment type="subcellular location">
    <subcellularLocation>
        <location evidence="1">Cell membrane</location>
        <topology evidence="1">Multi-pass membrane protein</topology>
    </subcellularLocation>
</comment>
<dbReference type="Proteomes" id="UP000694660">
    <property type="component" value="Unassembled WGS sequence"/>
</dbReference>
<accession>A0A944DF33</accession>
<evidence type="ECO:0000313" key="9">
    <source>
        <dbReference type="Proteomes" id="UP000694660"/>
    </source>
</evidence>
<evidence type="ECO:0000256" key="6">
    <source>
        <dbReference type="SAM" id="Phobius"/>
    </source>
</evidence>
<keyword evidence="9" id="KW-1185">Reference proteome</keyword>
<dbReference type="InterPro" id="IPR004869">
    <property type="entry name" value="MMPL_dom"/>
</dbReference>
<protein>
    <submittedName>
        <fullName evidence="8">MMPL family transporter</fullName>
    </submittedName>
</protein>
<feature type="transmembrane region" description="Helical" evidence="6">
    <location>
        <begin position="636"/>
        <end position="653"/>
    </location>
</feature>
<evidence type="ECO:0000256" key="3">
    <source>
        <dbReference type="ARBA" id="ARBA00022692"/>
    </source>
</evidence>
<dbReference type="Pfam" id="PF03176">
    <property type="entry name" value="MMPL"/>
    <property type="match status" value="1"/>
</dbReference>
<feature type="transmembrane region" description="Helical" evidence="6">
    <location>
        <begin position="345"/>
        <end position="365"/>
    </location>
</feature>
<feature type="transmembrane region" description="Helical" evidence="6">
    <location>
        <begin position="719"/>
        <end position="737"/>
    </location>
</feature>
<feature type="transmembrane region" description="Helical" evidence="6">
    <location>
        <begin position="250"/>
        <end position="269"/>
    </location>
</feature>
<feature type="transmembrane region" description="Helical" evidence="6">
    <location>
        <begin position="371"/>
        <end position="394"/>
    </location>
</feature>
<reference evidence="9" key="1">
    <citation type="journal article" date="2022" name="ISME J.">
        <title>Genetic and phylogenetic analysis of dissimilatory iodate-reducing bacteria identifies potential niches across the world's oceans.</title>
        <authorList>
            <person name="Reyes-Umana V."/>
            <person name="Henning Z."/>
            <person name="Lee K."/>
            <person name="Barnum T.P."/>
            <person name="Coates J.D."/>
        </authorList>
    </citation>
    <scope>NUCLEOTIDE SEQUENCE [LARGE SCALE GENOMIC DNA]</scope>
    <source>
        <strain evidence="9">IR12</strain>
    </source>
</reference>
<organism evidence="8 9">
    <name type="scientific">Denitromonas iodatirespirans</name>
    <dbReference type="NCBI Taxonomy" id="2795389"/>
    <lineage>
        <taxon>Bacteria</taxon>
        <taxon>Pseudomonadati</taxon>
        <taxon>Pseudomonadota</taxon>
        <taxon>Betaproteobacteria</taxon>
        <taxon>Rhodocyclales</taxon>
        <taxon>Zoogloeaceae</taxon>
        <taxon>Denitromonas</taxon>
    </lineage>
</organism>
<evidence type="ECO:0000259" key="7">
    <source>
        <dbReference type="Pfam" id="PF03176"/>
    </source>
</evidence>
<keyword evidence="5 6" id="KW-0472">Membrane</keyword>
<gene>
    <name evidence="8" type="ORF">I8J34_18810</name>
</gene>